<name>A0A9D4QN48_DREPO</name>
<reference evidence="1" key="1">
    <citation type="journal article" date="2019" name="bioRxiv">
        <title>The Genome of the Zebra Mussel, Dreissena polymorpha: A Resource for Invasive Species Research.</title>
        <authorList>
            <person name="McCartney M.A."/>
            <person name="Auch B."/>
            <person name="Kono T."/>
            <person name="Mallez S."/>
            <person name="Zhang Y."/>
            <person name="Obille A."/>
            <person name="Becker A."/>
            <person name="Abrahante J.E."/>
            <person name="Garbe J."/>
            <person name="Badalamenti J.P."/>
            <person name="Herman A."/>
            <person name="Mangelson H."/>
            <person name="Liachko I."/>
            <person name="Sullivan S."/>
            <person name="Sone E.D."/>
            <person name="Koren S."/>
            <person name="Silverstein K.A.T."/>
            <person name="Beckman K.B."/>
            <person name="Gohl D.M."/>
        </authorList>
    </citation>
    <scope>NUCLEOTIDE SEQUENCE</scope>
    <source>
        <strain evidence="1">Duluth1</strain>
        <tissue evidence="1">Whole animal</tissue>
    </source>
</reference>
<comment type="caution">
    <text evidence="1">The sequence shown here is derived from an EMBL/GenBank/DDBJ whole genome shotgun (WGS) entry which is preliminary data.</text>
</comment>
<keyword evidence="2" id="KW-1185">Reference proteome</keyword>
<sequence length="73" mass="8457">MYLLKRLLSDEANIAPRNVQLVIELQLTGYKRRQQTTMQGQIARLWSLYRRGEVSADNNARPDCQVVVLVQAR</sequence>
<dbReference type="Proteomes" id="UP000828390">
    <property type="component" value="Unassembled WGS sequence"/>
</dbReference>
<protein>
    <submittedName>
        <fullName evidence="1">Uncharacterized protein</fullName>
    </submittedName>
</protein>
<proteinExistence type="predicted"/>
<reference evidence="1" key="2">
    <citation type="submission" date="2020-11" db="EMBL/GenBank/DDBJ databases">
        <authorList>
            <person name="McCartney M.A."/>
            <person name="Auch B."/>
            <person name="Kono T."/>
            <person name="Mallez S."/>
            <person name="Becker A."/>
            <person name="Gohl D.M."/>
            <person name="Silverstein K.A.T."/>
            <person name="Koren S."/>
            <person name="Bechman K.B."/>
            <person name="Herman A."/>
            <person name="Abrahante J.E."/>
            <person name="Garbe J."/>
        </authorList>
    </citation>
    <scope>NUCLEOTIDE SEQUENCE</scope>
    <source>
        <strain evidence="1">Duluth1</strain>
        <tissue evidence="1">Whole animal</tissue>
    </source>
</reference>
<dbReference type="EMBL" id="JAIWYP010000004">
    <property type="protein sequence ID" value="KAH3836267.1"/>
    <property type="molecule type" value="Genomic_DNA"/>
</dbReference>
<evidence type="ECO:0000313" key="1">
    <source>
        <dbReference type="EMBL" id="KAH3836267.1"/>
    </source>
</evidence>
<dbReference type="AlphaFoldDB" id="A0A9D4QN48"/>
<evidence type="ECO:0000313" key="2">
    <source>
        <dbReference type="Proteomes" id="UP000828390"/>
    </source>
</evidence>
<gene>
    <name evidence="1" type="ORF">DPMN_109637</name>
</gene>
<organism evidence="1 2">
    <name type="scientific">Dreissena polymorpha</name>
    <name type="common">Zebra mussel</name>
    <name type="synonym">Mytilus polymorpha</name>
    <dbReference type="NCBI Taxonomy" id="45954"/>
    <lineage>
        <taxon>Eukaryota</taxon>
        <taxon>Metazoa</taxon>
        <taxon>Spiralia</taxon>
        <taxon>Lophotrochozoa</taxon>
        <taxon>Mollusca</taxon>
        <taxon>Bivalvia</taxon>
        <taxon>Autobranchia</taxon>
        <taxon>Heteroconchia</taxon>
        <taxon>Euheterodonta</taxon>
        <taxon>Imparidentia</taxon>
        <taxon>Neoheterodontei</taxon>
        <taxon>Myida</taxon>
        <taxon>Dreissenoidea</taxon>
        <taxon>Dreissenidae</taxon>
        <taxon>Dreissena</taxon>
    </lineage>
</organism>
<accession>A0A9D4QN48</accession>